<name>A0AAC9BI47_9RALS</name>
<reference evidence="2 3" key="1">
    <citation type="submission" date="2015-09" db="EMBL/GenBank/DDBJ databases">
        <authorList>
            <person name="Xu Y."/>
            <person name="Nagy A."/>
            <person name="Liu N.T."/>
            <person name="Nou X."/>
        </authorList>
    </citation>
    <scope>NUCLEOTIDE SEQUENCE [LARGE SCALE GENOMIC DNA]</scope>
    <source>
        <strain evidence="2 3">FC1138</strain>
    </source>
</reference>
<evidence type="ECO:0000313" key="3">
    <source>
        <dbReference type="Proteomes" id="UP000077927"/>
    </source>
</evidence>
<gene>
    <name evidence="2" type="ORF">ACS15_1263</name>
</gene>
<dbReference type="EMBL" id="CP012605">
    <property type="protein sequence ID" value="ANH74682.1"/>
    <property type="molecule type" value="Genomic_DNA"/>
</dbReference>
<accession>A0AAC9BI47</accession>
<proteinExistence type="predicted"/>
<organism evidence="2 3">
    <name type="scientific">Ralstonia insidiosa</name>
    <dbReference type="NCBI Taxonomy" id="190721"/>
    <lineage>
        <taxon>Bacteria</taxon>
        <taxon>Pseudomonadati</taxon>
        <taxon>Pseudomonadota</taxon>
        <taxon>Betaproteobacteria</taxon>
        <taxon>Burkholderiales</taxon>
        <taxon>Burkholderiaceae</taxon>
        <taxon>Ralstonia</taxon>
    </lineage>
</organism>
<dbReference type="Proteomes" id="UP000077927">
    <property type="component" value="Chromosome 1"/>
</dbReference>
<dbReference type="KEGG" id="rin:ACS15_1263"/>
<protein>
    <submittedName>
        <fullName evidence="2">Uncharacterized protein</fullName>
    </submittedName>
</protein>
<evidence type="ECO:0000256" key="1">
    <source>
        <dbReference type="SAM" id="MobiDB-lite"/>
    </source>
</evidence>
<sequence>MSPMHSPLLENDDGGMPLACQQPQAPWIRLQDAGDQTPY</sequence>
<evidence type="ECO:0000313" key="2">
    <source>
        <dbReference type="EMBL" id="ANH74682.1"/>
    </source>
</evidence>
<feature type="region of interest" description="Disordered" evidence="1">
    <location>
        <begin position="1"/>
        <end position="20"/>
    </location>
</feature>
<dbReference type="AlphaFoldDB" id="A0AAC9BI47"/>